<dbReference type="HAMAP" id="MF_01131">
    <property type="entry name" value="Rex"/>
    <property type="match status" value="1"/>
</dbReference>
<dbReference type="PANTHER" id="PTHR35786">
    <property type="entry name" value="REDOX-SENSING TRANSCRIPTIONAL REPRESSOR REX"/>
    <property type="match status" value="1"/>
</dbReference>
<feature type="DNA-binding region" description="H-T-H motif" evidence="6">
    <location>
        <begin position="21"/>
        <end position="60"/>
    </location>
</feature>
<dbReference type="InterPro" id="IPR036388">
    <property type="entry name" value="WH-like_DNA-bd_sf"/>
</dbReference>
<protein>
    <recommendedName>
        <fullName evidence="6">Redox-sensing transcriptional repressor Rex</fullName>
    </recommendedName>
</protein>
<dbReference type="NCBIfam" id="NF003996">
    <property type="entry name" value="PRK05472.2-5"/>
    <property type="match status" value="1"/>
</dbReference>
<dbReference type="SMART" id="SM00881">
    <property type="entry name" value="CoA_binding"/>
    <property type="match status" value="1"/>
</dbReference>
<feature type="binding site" evidence="6">
    <location>
        <begin position="95"/>
        <end position="100"/>
    </location>
    <ligand>
        <name>NAD(+)</name>
        <dbReference type="ChEBI" id="CHEBI:57540"/>
    </ligand>
</feature>
<dbReference type="InterPro" id="IPR022876">
    <property type="entry name" value="Tscrpt_rep_Rex"/>
</dbReference>
<evidence type="ECO:0000256" key="1">
    <source>
        <dbReference type="ARBA" id="ARBA00022490"/>
    </source>
</evidence>
<accession>A0A6I3J1E3</accession>
<dbReference type="Pfam" id="PF02629">
    <property type="entry name" value="CoA_binding"/>
    <property type="match status" value="1"/>
</dbReference>
<evidence type="ECO:0000256" key="6">
    <source>
        <dbReference type="HAMAP-Rule" id="MF_01131"/>
    </source>
</evidence>
<dbReference type="AlphaFoldDB" id="A0A6I3J1E3"/>
<dbReference type="NCBIfam" id="NF003994">
    <property type="entry name" value="PRK05472.2-3"/>
    <property type="match status" value="1"/>
</dbReference>
<keyword evidence="1 6" id="KW-0963">Cytoplasm</keyword>
<comment type="similarity">
    <text evidence="6">Belongs to the transcriptional regulatory Rex family.</text>
</comment>
<organism evidence="8 9">
    <name type="scientific">Arsenicicoccus cauae</name>
    <dbReference type="NCBI Taxonomy" id="2663847"/>
    <lineage>
        <taxon>Bacteria</taxon>
        <taxon>Bacillati</taxon>
        <taxon>Actinomycetota</taxon>
        <taxon>Actinomycetes</taxon>
        <taxon>Micrococcales</taxon>
        <taxon>Intrasporangiaceae</taxon>
        <taxon>Arsenicicoccus</taxon>
    </lineage>
</organism>
<dbReference type="NCBIfam" id="NF003995">
    <property type="entry name" value="PRK05472.2-4"/>
    <property type="match status" value="1"/>
</dbReference>
<dbReference type="Gene3D" id="1.10.10.10">
    <property type="entry name" value="Winged helix-like DNA-binding domain superfamily/Winged helix DNA-binding domain"/>
    <property type="match status" value="1"/>
</dbReference>
<evidence type="ECO:0000256" key="5">
    <source>
        <dbReference type="ARBA" id="ARBA00023163"/>
    </source>
</evidence>
<name>A0A6I3J1E3_9MICO</name>
<dbReference type="NCBIfam" id="NF003992">
    <property type="entry name" value="PRK05472.2-1"/>
    <property type="match status" value="1"/>
</dbReference>
<comment type="function">
    <text evidence="6">Modulates transcription in response to changes in cellular NADH/NAD(+) redox state.</text>
</comment>
<dbReference type="SUPFAM" id="SSF51735">
    <property type="entry name" value="NAD(P)-binding Rossmann-fold domains"/>
    <property type="match status" value="1"/>
</dbReference>
<evidence type="ECO:0000256" key="4">
    <source>
        <dbReference type="ARBA" id="ARBA00023125"/>
    </source>
</evidence>
<dbReference type="InterPro" id="IPR003781">
    <property type="entry name" value="CoA-bd"/>
</dbReference>
<dbReference type="GO" id="GO:0051775">
    <property type="term" value="P:response to redox state"/>
    <property type="evidence" value="ECO:0007669"/>
    <property type="project" value="InterPro"/>
</dbReference>
<dbReference type="InterPro" id="IPR036291">
    <property type="entry name" value="NAD(P)-bd_dom_sf"/>
</dbReference>
<dbReference type="Pfam" id="PF06971">
    <property type="entry name" value="Put_DNA-bind_N"/>
    <property type="match status" value="1"/>
</dbReference>
<dbReference type="Gene3D" id="3.40.50.720">
    <property type="entry name" value="NAD(P)-binding Rossmann-like Domain"/>
    <property type="match status" value="1"/>
</dbReference>
<comment type="caution">
    <text evidence="8">The sequence shown here is derived from an EMBL/GenBank/DDBJ whole genome shotgun (WGS) entry which is preliminary data.</text>
</comment>
<keyword evidence="2 6" id="KW-0678">Repressor</keyword>
<evidence type="ECO:0000256" key="2">
    <source>
        <dbReference type="ARBA" id="ARBA00022491"/>
    </source>
</evidence>
<keyword evidence="4 6" id="KW-0238">DNA-binding</keyword>
<keyword evidence="3 6" id="KW-0805">Transcription regulation</keyword>
<sequence>MKVEVAERRELSDATVLRLPLYLEAVAALAARGVASVSSEELAASAHVSSAMLRKDLSQIGSLGVRGVGYDTAVLTDQLVSVLGRHEVRPVVIVGMGRLGQALASHGGFDGDGFEVVGLFDHDPQVVGSSVLGLPVQDVASLTEAVCEHGSRVIGVVATPASAAQQVAELLVAADVRAILNFAPTTLQVPPTTDVRAVDLSSELRLLAYRSRISPASALGGAPA</sequence>
<dbReference type="GO" id="GO:0003700">
    <property type="term" value="F:DNA-binding transcription factor activity"/>
    <property type="evidence" value="ECO:0007669"/>
    <property type="project" value="UniProtKB-UniRule"/>
</dbReference>
<dbReference type="EMBL" id="WLVL01000048">
    <property type="protein sequence ID" value="MTB73226.1"/>
    <property type="molecule type" value="Genomic_DNA"/>
</dbReference>
<reference evidence="8 9" key="1">
    <citation type="submission" date="2019-11" db="EMBL/GenBank/DDBJ databases">
        <title>Whole genome sequencing identifies a novel species of the genus Arsenicicoccus isolated from human blood.</title>
        <authorList>
            <person name="Jeong J.H."/>
            <person name="Kweon O.J."/>
            <person name="Kim H.R."/>
            <person name="Kim T.-H."/>
            <person name="Ha S.-M."/>
            <person name="Lee M.-K."/>
        </authorList>
    </citation>
    <scope>NUCLEOTIDE SEQUENCE [LARGE SCALE GENOMIC DNA]</scope>
    <source>
        <strain evidence="8 9">MKL-02</strain>
    </source>
</reference>
<evidence type="ECO:0000259" key="7">
    <source>
        <dbReference type="SMART" id="SM00881"/>
    </source>
</evidence>
<dbReference type="GO" id="GO:0003677">
    <property type="term" value="F:DNA binding"/>
    <property type="evidence" value="ECO:0007669"/>
    <property type="project" value="UniProtKB-UniRule"/>
</dbReference>
<gene>
    <name evidence="6" type="primary">rex</name>
    <name evidence="8" type="ORF">GGG17_14890</name>
</gene>
<feature type="domain" description="CoA-binding" evidence="7">
    <location>
        <begin position="84"/>
        <end position="186"/>
    </location>
</feature>
<dbReference type="InterPro" id="IPR009718">
    <property type="entry name" value="Rex_DNA-bd_C_dom"/>
</dbReference>
<dbReference type="GO" id="GO:0045892">
    <property type="term" value="P:negative regulation of DNA-templated transcription"/>
    <property type="evidence" value="ECO:0007669"/>
    <property type="project" value="InterPro"/>
</dbReference>
<proteinExistence type="inferred from homology"/>
<dbReference type="PANTHER" id="PTHR35786:SF1">
    <property type="entry name" value="REDOX-SENSING TRANSCRIPTIONAL REPRESSOR REX 1"/>
    <property type="match status" value="1"/>
</dbReference>
<evidence type="ECO:0000256" key="3">
    <source>
        <dbReference type="ARBA" id="ARBA00023015"/>
    </source>
</evidence>
<dbReference type="GO" id="GO:0005737">
    <property type="term" value="C:cytoplasm"/>
    <property type="evidence" value="ECO:0007669"/>
    <property type="project" value="UniProtKB-SubCell"/>
</dbReference>
<comment type="subunit">
    <text evidence="6">Homodimer.</text>
</comment>
<dbReference type="InterPro" id="IPR036390">
    <property type="entry name" value="WH_DNA-bd_sf"/>
</dbReference>
<keyword evidence="6" id="KW-0520">NAD</keyword>
<keyword evidence="9" id="KW-1185">Reference proteome</keyword>
<evidence type="ECO:0000313" key="8">
    <source>
        <dbReference type="EMBL" id="MTB73226.1"/>
    </source>
</evidence>
<dbReference type="RefSeq" id="WP_311966733.1">
    <property type="nucleotide sequence ID" value="NZ_WLVL01000048.1"/>
</dbReference>
<keyword evidence="5 6" id="KW-0804">Transcription</keyword>
<dbReference type="Proteomes" id="UP000431092">
    <property type="component" value="Unassembled WGS sequence"/>
</dbReference>
<comment type="subcellular location">
    <subcellularLocation>
        <location evidence="6">Cytoplasm</location>
    </subcellularLocation>
</comment>
<dbReference type="SUPFAM" id="SSF46785">
    <property type="entry name" value="Winged helix' DNA-binding domain"/>
    <property type="match status" value="1"/>
</dbReference>
<evidence type="ECO:0000313" key="9">
    <source>
        <dbReference type="Proteomes" id="UP000431092"/>
    </source>
</evidence>